<feature type="compositionally biased region" description="Basic residues" evidence="1">
    <location>
        <begin position="44"/>
        <end position="61"/>
    </location>
</feature>
<protein>
    <submittedName>
        <fullName evidence="3">Uncharacterized protein</fullName>
    </submittedName>
</protein>
<keyword evidence="2" id="KW-0472">Membrane</keyword>
<accession>A0A3N4K3L8</accession>
<dbReference type="EMBL" id="ML120354">
    <property type="protein sequence ID" value="RPB05176.1"/>
    <property type="molecule type" value="Genomic_DNA"/>
</dbReference>
<dbReference type="AlphaFoldDB" id="A0A3N4K3L8"/>
<sequence>MKRKKKSQSRTLSSLHFSPPLYSTPLHSTPLHIQKYPTRPSPFVKKRERKGKNKSKIKAKQSKAMDPLTIGSIFACLLSLGCEIYAWQDWKKMLANREGLEDH</sequence>
<organism evidence="3 4">
    <name type="scientific">Choiromyces venosus 120613-1</name>
    <dbReference type="NCBI Taxonomy" id="1336337"/>
    <lineage>
        <taxon>Eukaryota</taxon>
        <taxon>Fungi</taxon>
        <taxon>Dikarya</taxon>
        <taxon>Ascomycota</taxon>
        <taxon>Pezizomycotina</taxon>
        <taxon>Pezizomycetes</taxon>
        <taxon>Pezizales</taxon>
        <taxon>Tuberaceae</taxon>
        <taxon>Choiromyces</taxon>
    </lineage>
</organism>
<evidence type="ECO:0000313" key="4">
    <source>
        <dbReference type="Proteomes" id="UP000276215"/>
    </source>
</evidence>
<evidence type="ECO:0000256" key="2">
    <source>
        <dbReference type="SAM" id="Phobius"/>
    </source>
</evidence>
<name>A0A3N4K3L8_9PEZI</name>
<proteinExistence type="predicted"/>
<keyword evidence="4" id="KW-1185">Reference proteome</keyword>
<gene>
    <name evidence="3" type="ORF">L873DRAFT_952046</name>
</gene>
<feature type="transmembrane region" description="Helical" evidence="2">
    <location>
        <begin position="68"/>
        <end position="87"/>
    </location>
</feature>
<keyword evidence="2" id="KW-1133">Transmembrane helix</keyword>
<keyword evidence="2" id="KW-0812">Transmembrane</keyword>
<dbReference type="Proteomes" id="UP000276215">
    <property type="component" value="Unassembled WGS sequence"/>
</dbReference>
<evidence type="ECO:0000256" key="1">
    <source>
        <dbReference type="SAM" id="MobiDB-lite"/>
    </source>
</evidence>
<evidence type="ECO:0000313" key="3">
    <source>
        <dbReference type="EMBL" id="RPB05176.1"/>
    </source>
</evidence>
<feature type="region of interest" description="Disordered" evidence="1">
    <location>
        <begin position="1"/>
        <end position="62"/>
    </location>
</feature>
<reference evidence="3 4" key="1">
    <citation type="journal article" date="2018" name="Nat. Ecol. Evol.">
        <title>Pezizomycetes genomes reveal the molecular basis of ectomycorrhizal truffle lifestyle.</title>
        <authorList>
            <person name="Murat C."/>
            <person name="Payen T."/>
            <person name="Noel B."/>
            <person name="Kuo A."/>
            <person name="Morin E."/>
            <person name="Chen J."/>
            <person name="Kohler A."/>
            <person name="Krizsan K."/>
            <person name="Balestrini R."/>
            <person name="Da Silva C."/>
            <person name="Montanini B."/>
            <person name="Hainaut M."/>
            <person name="Levati E."/>
            <person name="Barry K.W."/>
            <person name="Belfiori B."/>
            <person name="Cichocki N."/>
            <person name="Clum A."/>
            <person name="Dockter R.B."/>
            <person name="Fauchery L."/>
            <person name="Guy J."/>
            <person name="Iotti M."/>
            <person name="Le Tacon F."/>
            <person name="Lindquist E.A."/>
            <person name="Lipzen A."/>
            <person name="Malagnac F."/>
            <person name="Mello A."/>
            <person name="Molinier V."/>
            <person name="Miyauchi S."/>
            <person name="Poulain J."/>
            <person name="Riccioni C."/>
            <person name="Rubini A."/>
            <person name="Sitrit Y."/>
            <person name="Splivallo R."/>
            <person name="Traeger S."/>
            <person name="Wang M."/>
            <person name="Zifcakova L."/>
            <person name="Wipf D."/>
            <person name="Zambonelli A."/>
            <person name="Paolocci F."/>
            <person name="Nowrousian M."/>
            <person name="Ottonello S."/>
            <person name="Baldrian P."/>
            <person name="Spatafora J.W."/>
            <person name="Henrissat B."/>
            <person name="Nagy L.G."/>
            <person name="Aury J.M."/>
            <person name="Wincker P."/>
            <person name="Grigoriev I.V."/>
            <person name="Bonfante P."/>
            <person name="Martin F.M."/>
        </authorList>
    </citation>
    <scope>NUCLEOTIDE SEQUENCE [LARGE SCALE GENOMIC DNA]</scope>
    <source>
        <strain evidence="3 4">120613-1</strain>
    </source>
</reference>